<dbReference type="InterPro" id="IPR017871">
    <property type="entry name" value="ABC_transporter-like_CS"/>
</dbReference>
<evidence type="ECO:0000256" key="1">
    <source>
        <dbReference type="ARBA" id="ARBA00004141"/>
    </source>
</evidence>
<comment type="similarity">
    <text evidence="2">Belongs to the ABC transporter superfamily.</text>
</comment>
<feature type="domain" description="ABC transporter" evidence="10">
    <location>
        <begin position="227"/>
        <end position="458"/>
    </location>
</feature>
<name>A0A537L7Y6_9BACT</name>
<comment type="subcellular location">
    <subcellularLocation>
        <location evidence="1">Membrane</location>
        <topology evidence="1">Multi-pass membrane protein</topology>
    </subcellularLocation>
</comment>
<keyword evidence="3" id="KW-0813">Transport</keyword>
<dbReference type="CDD" id="cd03225">
    <property type="entry name" value="ABC_cobalt_CbiO_domain1"/>
    <property type="match status" value="2"/>
</dbReference>
<sequence length="691" mass="74536">MTFLPRRHSMTPTERRRGKGLGLGLFPPELRLAVVFAAGVLFIFINTRPAALLLLLVGLSLFLANDTRDWKLAASAPLSAGLMLFYNTILSPASAGGYRWWIFTVNAAGFERGLVTGLRLAGVMLLSFAWLGSTPLPEIYRSLAWFKPGETWTLGILRGVQIIKREVVALTQSLLIRGLRWDSVIANIRNLVPLGVAIIPRIIDNAQKATFASQSHRRSAPKEDGTIAVSDLYVRYGADFPDVLQGINLAVPSGEFLYLAGKSAAGKTTLLRTLGGVIPRVMGEFRGRVVVSGMATHEVPLAVLTASARYVAPDPFASIHGLTVGQEISFLAPDESAAHEALGVMGLADLWNRETTKLSGGQQVRLVLAGALASEARIFLLDAPMQELDPEGRVAFMEALAILRSRRPCTIVVADPFWRDLASYTNRVIVLEGGRLLAPLAPPDFFAETWLARCHLQSREGAAALETAGGSIPDGPLGEVVATLEGVHVALEGTQILHGVDFAARQGELVAVMGPNGSGKTTAMLTLAGAIKPHKGAVRTRGRVGYVFQHAQLQTVAMTVEEELVFGPRVLRWPEPAAKAFVMEGVAWTGLGRDTSPIDLHPADVRMLMIAACNTDLSTLILDEPTIGLDGAGIEKVMQLVKELLLHGKAVVIITHDQEIAGQAHRVVTIRDGLVERVRERSNSQEFLPAR</sequence>
<reference evidence="11 12" key="1">
    <citation type="journal article" date="2019" name="Nat. Microbiol.">
        <title>Mediterranean grassland soil C-N compound turnover is dependent on rainfall and depth, and is mediated by genomically divergent microorganisms.</title>
        <authorList>
            <person name="Diamond S."/>
            <person name="Andeer P.F."/>
            <person name="Li Z."/>
            <person name="Crits-Christoph A."/>
            <person name="Burstein D."/>
            <person name="Anantharaman K."/>
            <person name="Lane K.R."/>
            <person name="Thomas B.C."/>
            <person name="Pan C."/>
            <person name="Northen T.R."/>
            <person name="Banfield J.F."/>
        </authorList>
    </citation>
    <scope>NUCLEOTIDE SEQUENCE [LARGE SCALE GENOMIC DNA]</scope>
    <source>
        <strain evidence="11">NP_4</strain>
    </source>
</reference>
<evidence type="ECO:0000313" key="12">
    <source>
        <dbReference type="Proteomes" id="UP000319353"/>
    </source>
</evidence>
<dbReference type="GO" id="GO:0005524">
    <property type="term" value="F:ATP binding"/>
    <property type="evidence" value="ECO:0007669"/>
    <property type="project" value="UniProtKB-KW"/>
</dbReference>
<dbReference type="AlphaFoldDB" id="A0A537L7Y6"/>
<feature type="domain" description="ABC transporter" evidence="10">
    <location>
        <begin position="482"/>
        <end position="691"/>
    </location>
</feature>
<dbReference type="GO" id="GO:0043190">
    <property type="term" value="C:ATP-binding cassette (ABC) transporter complex"/>
    <property type="evidence" value="ECO:0007669"/>
    <property type="project" value="TreeGrafter"/>
</dbReference>
<dbReference type="GO" id="GO:0016887">
    <property type="term" value="F:ATP hydrolysis activity"/>
    <property type="evidence" value="ECO:0007669"/>
    <property type="project" value="InterPro"/>
</dbReference>
<dbReference type="PROSITE" id="PS00211">
    <property type="entry name" value="ABC_TRANSPORTER_1"/>
    <property type="match status" value="1"/>
</dbReference>
<feature type="transmembrane region" description="Helical" evidence="9">
    <location>
        <begin position="78"/>
        <end position="101"/>
    </location>
</feature>
<evidence type="ECO:0000256" key="2">
    <source>
        <dbReference type="ARBA" id="ARBA00005417"/>
    </source>
</evidence>
<keyword evidence="8 9" id="KW-0472">Membrane</keyword>
<dbReference type="InterPro" id="IPR050095">
    <property type="entry name" value="ECF_ABC_transporter_ATP-bd"/>
</dbReference>
<evidence type="ECO:0000256" key="3">
    <source>
        <dbReference type="ARBA" id="ARBA00022448"/>
    </source>
</evidence>
<dbReference type="PROSITE" id="PS50893">
    <property type="entry name" value="ABC_TRANSPORTER_2"/>
    <property type="match status" value="2"/>
</dbReference>
<organism evidence="11 12">
    <name type="scientific">Candidatus Segetimicrobium genomatis</name>
    <dbReference type="NCBI Taxonomy" id="2569760"/>
    <lineage>
        <taxon>Bacteria</taxon>
        <taxon>Bacillati</taxon>
        <taxon>Candidatus Sysuimicrobiota</taxon>
        <taxon>Candidatus Sysuimicrobiia</taxon>
        <taxon>Candidatus Sysuimicrobiales</taxon>
        <taxon>Candidatus Segetimicrobiaceae</taxon>
        <taxon>Candidatus Segetimicrobium</taxon>
    </lineage>
</organism>
<dbReference type="PANTHER" id="PTHR43553:SF24">
    <property type="entry name" value="ENERGY-COUPLING FACTOR TRANSPORTER ATP-BINDING PROTEIN ECFA1"/>
    <property type="match status" value="1"/>
</dbReference>
<evidence type="ECO:0000256" key="8">
    <source>
        <dbReference type="ARBA" id="ARBA00023136"/>
    </source>
</evidence>
<dbReference type="EMBL" id="VBAL01000048">
    <property type="protein sequence ID" value="TMJ04113.1"/>
    <property type="molecule type" value="Genomic_DNA"/>
</dbReference>
<dbReference type="Pfam" id="PF00005">
    <property type="entry name" value="ABC_tran"/>
    <property type="match status" value="2"/>
</dbReference>
<dbReference type="SUPFAM" id="SSF52540">
    <property type="entry name" value="P-loop containing nucleoside triphosphate hydrolases"/>
    <property type="match status" value="2"/>
</dbReference>
<dbReference type="CDD" id="cd16914">
    <property type="entry name" value="EcfT"/>
    <property type="match status" value="1"/>
</dbReference>
<feature type="transmembrane region" description="Helical" evidence="9">
    <location>
        <begin position="21"/>
        <end position="44"/>
    </location>
</feature>
<evidence type="ECO:0000256" key="4">
    <source>
        <dbReference type="ARBA" id="ARBA00022692"/>
    </source>
</evidence>
<dbReference type="InterPro" id="IPR003339">
    <property type="entry name" value="ABC/ECF_trnsptr_transmembrane"/>
</dbReference>
<evidence type="ECO:0000256" key="9">
    <source>
        <dbReference type="SAM" id="Phobius"/>
    </source>
</evidence>
<evidence type="ECO:0000256" key="5">
    <source>
        <dbReference type="ARBA" id="ARBA00022741"/>
    </source>
</evidence>
<dbReference type="InterPro" id="IPR003439">
    <property type="entry name" value="ABC_transporter-like_ATP-bd"/>
</dbReference>
<dbReference type="PANTHER" id="PTHR43553">
    <property type="entry name" value="HEAVY METAL TRANSPORTER"/>
    <property type="match status" value="1"/>
</dbReference>
<evidence type="ECO:0000259" key="10">
    <source>
        <dbReference type="PROSITE" id="PS50893"/>
    </source>
</evidence>
<evidence type="ECO:0000256" key="7">
    <source>
        <dbReference type="ARBA" id="ARBA00022989"/>
    </source>
</evidence>
<proteinExistence type="inferred from homology"/>
<dbReference type="InterPro" id="IPR027417">
    <property type="entry name" value="P-loop_NTPase"/>
</dbReference>
<dbReference type="Proteomes" id="UP000319353">
    <property type="component" value="Unassembled WGS sequence"/>
</dbReference>
<keyword evidence="7 9" id="KW-1133">Transmembrane helix</keyword>
<evidence type="ECO:0000256" key="6">
    <source>
        <dbReference type="ARBA" id="ARBA00022840"/>
    </source>
</evidence>
<comment type="caution">
    <text evidence="11">The sequence shown here is derived from an EMBL/GenBank/DDBJ whole genome shotgun (WGS) entry which is preliminary data.</text>
</comment>
<keyword evidence="4 9" id="KW-0812">Transmembrane</keyword>
<dbReference type="InterPro" id="IPR003593">
    <property type="entry name" value="AAA+_ATPase"/>
</dbReference>
<dbReference type="Gene3D" id="3.40.50.300">
    <property type="entry name" value="P-loop containing nucleotide triphosphate hydrolases"/>
    <property type="match status" value="2"/>
</dbReference>
<keyword evidence="5" id="KW-0547">Nucleotide-binding</keyword>
<keyword evidence="6 11" id="KW-0067">ATP-binding</keyword>
<dbReference type="Pfam" id="PF02361">
    <property type="entry name" value="CbiQ"/>
    <property type="match status" value="1"/>
</dbReference>
<dbReference type="InterPro" id="IPR015856">
    <property type="entry name" value="ABC_transpr_CbiO/EcfA_su"/>
</dbReference>
<feature type="transmembrane region" description="Helical" evidence="9">
    <location>
        <begin position="113"/>
        <end position="132"/>
    </location>
</feature>
<dbReference type="SMART" id="SM00382">
    <property type="entry name" value="AAA"/>
    <property type="match status" value="2"/>
</dbReference>
<accession>A0A537L7Y6</accession>
<dbReference type="GO" id="GO:0042626">
    <property type="term" value="F:ATPase-coupled transmembrane transporter activity"/>
    <property type="evidence" value="ECO:0007669"/>
    <property type="project" value="TreeGrafter"/>
</dbReference>
<evidence type="ECO:0000313" key="11">
    <source>
        <dbReference type="EMBL" id="TMJ04113.1"/>
    </source>
</evidence>
<gene>
    <name evidence="11" type="ORF">E6H01_04465</name>
</gene>
<protein>
    <submittedName>
        <fullName evidence="11">ATP-binding cassette domain-containing protein</fullName>
    </submittedName>
</protein>